<comment type="similarity">
    <text evidence="1 12">Belongs to the ATPase B chain family.</text>
</comment>
<proteinExistence type="inferred from homology"/>
<name>A0A520XGW5_9DELT</name>
<dbReference type="Pfam" id="PF00430">
    <property type="entry name" value="ATP-synt_B"/>
    <property type="match status" value="1"/>
</dbReference>
<organism evidence="15 16">
    <name type="scientific">Candidatus Acidulodesulfobacterium acidiphilum</name>
    <dbReference type="NCBI Taxonomy" id="2597224"/>
    <lineage>
        <taxon>Bacteria</taxon>
        <taxon>Deltaproteobacteria</taxon>
        <taxon>Candidatus Acidulodesulfobacterales</taxon>
        <taxon>Candidatus Acidulodesulfobacterium</taxon>
    </lineage>
</organism>
<evidence type="ECO:0000256" key="9">
    <source>
        <dbReference type="ARBA" id="ARBA00023310"/>
    </source>
</evidence>
<keyword evidence="8 14" id="KW-0472">Membrane</keyword>
<feature type="transmembrane region" description="Helical" evidence="14">
    <location>
        <begin position="6"/>
        <end position="30"/>
    </location>
</feature>
<evidence type="ECO:0008006" key="17">
    <source>
        <dbReference type="Google" id="ProtNLM"/>
    </source>
</evidence>
<protein>
    <recommendedName>
        <fullName evidence="17">ATPase subunit I</fullName>
    </recommendedName>
</protein>
<dbReference type="AlphaFoldDB" id="A0A520XGW5"/>
<dbReference type="GO" id="GO:0045259">
    <property type="term" value="C:proton-transporting ATP synthase complex"/>
    <property type="evidence" value="ECO:0007669"/>
    <property type="project" value="UniProtKB-KW"/>
</dbReference>
<evidence type="ECO:0000256" key="7">
    <source>
        <dbReference type="ARBA" id="ARBA00023065"/>
    </source>
</evidence>
<evidence type="ECO:0000256" key="12">
    <source>
        <dbReference type="RuleBase" id="RU003848"/>
    </source>
</evidence>
<keyword evidence="6 14" id="KW-1133">Transmembrane helix</keyword>
<dbReference type="InterPro" id="IPR002146">
    <property type="entry name" value="ATP_synth_b/b'su_bac/chlpt"/>
</dbReference>
<accession>A0A520XGW5</accession>
<dbReference type="GO" id="GO:0012505">
    <property type="term" value="C:endomembrane system"/>
    <property type="evidence" value="ECO:0007669"/>
    <property type="project" value="UniProtKB-SubCell"/>
</dbReference>
<keyword evidence="7 12" id="KW-0406">Ion transport</keyword>
<keyword evidence="2 12" id="KW-0813">Transport</keyword>
<evidence type="ECO:0000313" key="16">
    <source>
        <dbReference type="Proteomes" id="UP000322454"/>
    </source>
</evidence>
<evidence type="ECO:0000256" key="1">
    <source>
        <dbReference type="ARBA" id="ARBA00005513"/>
    </source>
</evidence>
<comment type="subcellular location">
    <subcellularLocation>
        <location evidence="11">Endomembrane system</location>
        <topology evidence="11">Single-pass membrane protein</topology>
    </subcellularLocation>
</comment>
<dbReference type="CDD" id="cd06503">
    <property type="entry name" value="ATP-synt_Fo_b"/>
    <property type="match status" value="1"/>
</dbReference>
<evidence type="ECO:0000256" key="2">
    <source>
        <dbReference type="ARBA" id="ARBA00022448"/>
    </source>
</evidence>
<dbReference type="PANTHER" id="PTHR33445">
    <property type="entry name" value="ATP SYNTHASE SUBUNIT B', CHLOROPLASTIC"/>
    <property type="match status" value="1"/>
</dbReference>
<keyword evidence="13" id="KW-0175">Coiled coil</keyword>
<evidence type="ECO:0000256" key="10">
    <source>
        <dbReference type="ARBA" id="ARBA00025198"/>
    </source>
</evidence>
<dbReference type="GO" id="GO:0046961">
    <property type="term" value="F:proton-transporting ATPase activity, rotational mechanism"/>
    <property type="evidence" value="ECO:0007669"/>
    <property type="project" value="TreeGrafter"/>
</dbReference>
<evidence type="ECO:0000256" key="5">
    <source>
        <dbReference type="ARBA" id="ARBA00022781"/>
    </source>
</evidence>
<evidence type="ECO:0000256" key="8">
    <source>
        <dbReference type="ARBA" id="ARBA00023136"/>
    </source>
</evidence>
<dbReference type="InterPro" id="IPR050059">
    <property type="entry name" value="ATP_synthase_B_chain"/>
</dbReference>
<evidence type="ECO:0000256" key="14">
    <source>
        <dbReference type="SAM" id="Phobius"/>
    </source>
</evidence>
<dbReference type="PANTHER" id="PTHR33445:SF2">
    <property type="entry name" value="ATP SYNTHASE SUBUNIT B', CHLOROPLASTIC"/>
    <property type="match status" value="1"/>
</dbReference>
<evidence type="ECO:0000313" key="15">
    <source>
        <dbReference type="EMBL" id="RZV40424.1"/>
    </source>
</evidence>
<evidence type="ECO:0000256" key="6">
    <source>
        <dbReference type="ARBA" id="ARBA00022989"/>
    </source>
</evidence>
<keyword evidence="9" id="KW-0066">ATP synthesis</keyword>
<feature type="coiled-coil region" evidence="13">
    <location>
        <begin position="55"/>
        <end position="123"/>
    </location>
</feature>
<evidence type="ECO:0000256" key="11">
    <source>
        <dbReference type="ARBA" id="ARBA00037847"/>
    </source>
</evidence>
<dbReference type="GO" id="GO:0015986">
    <property type="term" value="P:proton motive force-driven ATP synthesis"/>
    <property type="evidence" value="ECO:0007669"/>
    <property type="project" value="InterPro"/>
</dbReference>
<keyword evidence="3 12" id="KW-0138">CF(0)</keyword>
<comment type="caution">
    <text evidence="15">The sequence shown here is derived from an EMBL/GenBank/DDBJ whole genome shotgun (WGS) entry which is preliminary data.</text>
</comment>
<reference evidence="15 16" key="1">
    <citation type="submission" date="2019-01" db="EMBL/GenBank/DDBJ databases">
        <title>Insights into ecological role of a new deltaproteobacterial order Candidatus Sinidesulfobacterales (Sva0485) by metagenomics and metatranscriptomics.</title>
        <authorList>
            <person name="Tan S."/>
            <person name="Liu J."/>
            <person name="Fang Y."/>
            <person name="Hedlund B."/>
            <person name="Lian Z.-H."/>
            <person name="Huang L.-Y."/>
            <person name="Li J.-T."/>
            <person name="Huang L.-N."/>
            <person name="Li W.-J."/>
            <person name="Jiang H.-C."/>
            <person name="Dong H.-L."/>
            <person name="Shu W.-S."/>
        </authorList>
    </citation>
    <scope>NUCLEOTIDE SEQUENCE [LARGE SCALE GENOMIC DNA]</scope>
    <source>
        <strain evidence="15">AP4</strain>
    </source>
</reference>
<gene>
    <name evidence="15" type="ORF">EVJ48_00440</name>
</gene>
<evidence type="ECO:0000256" key="13">
    <source>
        <dbReference type="SAM" id="Coils"/>
    </source>
</evidence>
<comment type="function">
    <text evidence="10">F(1)F(0) ATP synthase produces ATP from ADP in the presence of a proton or sodium gradient. F-type ATPases consist of two structural domains, F(1) containing the extramembraneous catalytic core and F(0) containing the membrane proton channel, linked together by a central stalk and a peripheral stalk. During catalysis, ATP synthesis in the catalytic domain of F(1) is coupled via a rotary mechanism of the central stalk subunits to proton translocation.</text>
</comment>
<dbReference type="EMBL" id="SHMQ01000001">
    <property type="protein sequence ID" value="RZV40424.1"/>
    <property type="molecule type" value="Genomic_DNA"/>
</dbReference>
<dbReference type="Proteomes" id="UP000322454">
    <property type="component" value="Unassembled WGS sequence"/>
</dbReference>
<keyword evidence="4 12" id="KW-0812">Transmembrane</keyword>
<evidence type="ECO:0000256" key="4">
    <source>
        <dbReference type="ARBA" id="ARBA00022692"/>
    </source>
</evidence>
<sequence length="142" mass="16646">MPELVITWQGLLFEAVSFLIFTYLLNLFLFKPIRKILKERETILSTHKDGKENFEDLTKKLYESAEQEKNKLKIELNGIRESYKKEGLAEAHRIIAEARKKASENLTEALKNFDKEKNDLIKDYMLKSEEIADLISKKIINL</sequence>
<evidence type="ECO:0000256" key="3">
    <source>
        <dbReference type="ARBA" id="ARBA00022547"/>
    </source>
</evidence>
<keyword evidence="5 12" id="KW-0375">Hydrogen ion transport</keyword>